<accession>A0AA35RFU3</accession>
<dbReference type="EMBL" id="CASHTH010001059">
    <property type="protein sequence ID" value="CAI8010709.1"/>
    <property type="molecule type" value="Genomic_DNA"/>
</dbReference>
<evidence type="ECO:0000256" key="1">
    <source>
        <dbReference type="SAM" id="Coils"/>
    </source>
</evidence>
<proteinExistence type="predicted"/>
<evidence type="ECO:0000313" key="3">
    <source>
        <dbReference type="EMBL" id="CAI8010709.1"/>
    </source>
</evidence>
<evidence type="ECO:0000256" key="2">
    <source>
        <dbReference type="SAM" id="MobiDB-lite"/>
    </source>
</evidence>
<sequence length="223" mass="25330">MQDPIDVQDLEHDSVETETEPARDQLEAHLRDSIVGRYIRSYNKRLRTLNQALEDTRQQVDDKLTRIDRHVSQEIAEVKTDIRSLSAKPGGEDLGLTLEKIEGLIDAKLDARLDGVTARGEADLQKLSTLINDFASEFQKQIDRLTSEVKLLREQARRNQESLRTELVSETETLETTKVDRLTLAETLIMLGMKLKDDDLLDEFGINLDLDEVVDGNAENDES</sequence>
<protein>
    <submittedName>
        <fullName evidence="3">Uncharacterized protein</fullName>
    </submittedName>
</protein>
<reference evidence="3" key="1">
    <citation type="submission" date="2023-03" db="EMBL/GenBank/DDBJ databases">
        <authorList>
            <person name="Steffen K."/>
            <person name="Cardenas P."/>
        </authorList>
    </citation>
    <scope>NUCLEOTIDE SEQUENCE</scope>
</reference>
<gene>
    <name evidence="3" type="ORF">GBAR_LOCUS7021</name>
</gene>
<dbReference type="Proteomes" id="UP001174909">
    <property type="component" value="Unassembled WGS sequence"/>
</dbReference>
<feature type="compositionally biased region" description="Basic and acidic residues" evidence="2">
    <location>
        <begin position="9"/>
        <end position="22"/>
    </location>
</feature>
<feature type="coiled-coil region" evidence="1">
    <location>
        <begin position="135"/>
        <end position="173"/>
    </location>
</feature>
<feature type="region of interest" description="Disordered" evidence="2">
    <location>
        <begin position="1"/>
        <end position="22"/>
    </location>
</feature>
<keyword evidence="1" id="KW-0175">Coiled coil</keyword>
<dbReference type="AlphaFoldDB" id="A0AA35RFU3"/>
<name>A0AA35RFU3_GEOBA</name>
<evidence type="ECO:0000313" key="4">
    <source>
        <dbReference type="Proteomes" id="UP001174909"/>
    </source>
</evidence>
<comment type="caution">
    <text evidence="3">The sequence shown here is derived from an EMBL/GenBank/DDBJ whole genome shotgun (WGS) entry which is preliminary data.</text>
</comment>
<keyword evidence="4" id="KW-1185">Reference proteome</keyword>
<organism evidence="3 4">
    <name type="scientific">Geodia barretti</name>
    <name type="common">Barrett's horny sponge</name>
    <dbReference type="NCBI Taxonomy" id="519541"/>
    <lineage>
        <taxon>Eukaryota</taxon>
        <taxon>Metazoa</taxon>
        <taxon>Porifera</taxon>
        <taxon>Demospongiae</taxon>
        <taxon>Heteroscleromorpha</taxon>
        <taxon>Tetractinellida</taxon>
        <taxon>Astrophorina</taxon>
        <taxon>Geodiidae</taxon>
        <taxon>Geodia</taxon>
    </lineage>
</organism>
<feature type="coiled-coil region" evidence="1">
    <location>
        <begin position="39"/>
        <end position="66"/>
    </location>
</feature>